<name>A0ABU6VAP5_9FABA</name>
<reference evidence="1 2" key="1">
    <citation type="journal article" date="2023" name="Plants (Basel)">
        <title>Bridging the Gap: Combining Genomics and Transcriptomics Approaches to Understand Stylosanthes scabra, an Orphan Legume from the Brazilian Caatinga.</title>
        <authorList>
            <person name="Ferreira-Neto J.R.C."/>
            <person name="da Silva M.D."/>
            <person name="Binneck E."/>
            <person name="de Melo N.F."/>
            <person name="da Silva R.H."/>
            <person name="de Melo A.L.T.M."/>
            <person name="Pandolfi V."/>
            <person name="Bustamante F.O."/>
            <person name="Brasileiro-Vidal A.C."/>
            <person name="Benko-Iseppon A.M."/>
        </authorList>
    </citation>
    <scope>NUCLEOTIDE SEQUENCE [LARGE SCALE GENOMIC DNA]</scope>
    <source>
        <tissue evidence="1">Leaves</tissue>
    </source>
</reference>
<proteinExistence type="predicted"/>
<dbReference type="Proteomes" id="UP001341840">
    <property type="component" value="Unassembled WGS sequence"/>
</dbReference>
<organism evidence="1 2">
    <name type="scientific">Stylosanthes scabra</name>
    <dbReference type="NCBI Taxonomy" id="79078"/>
    <lineage>
        <taxon>Eukaryota</taxon>
        <taxon>Viridiplantae</taxon>
        <taxon>Streptophyta</taxon>
        <taxon>Embryophyta</taxon>
        <taxon>Tracheophyta</taxon>
        <taxon>Spermatophyta</taxon>
        <taxon>Magnoliopsida</taxon>
        <taxon>eudicotyledons</taxon>
        <taxon>Gunneridae</taxon>
        <taxon>Pentapetalae</taxon>
        <taxon>rosids</taxon>
        <taxon>fabids</taxon>
        <taxon>Fabales</taxon>
        <taxon>Fabaceae</taxon>
        <taxon>Papilionoideae</taxon>
        <taxon>50 kb inversion clade</taxon>
        <taxon>dalbergioids sensu lato</taxon>
        <taxon>Dalbergieae</taxon>
        <taxon>Pterocarpus clade</taxon>
        <taxon>Stylosanthes</taxon>
    </lineage>
</organism>
<gene>
    <name evidence="1" type="ORF">PIB30_024608</name>
</gene>
<comment type="caution">
    <text evidence="1">The sequence shown here is derived from an EMBL/GenBank/DDBJ whole genome shotgun (WGS) entry which is preliminary data.</text>
</comment>
<accession>A0ABU6VAP5</accession>
<sequence>MASKSLGHGFGTPHTLCGLINDCINLLVNDRQHPATRNLTVPHYFIATSIIAHPKVNCHLSPHSISSVFGDKYQSFAAVCLWRHCLPPRSHRRCNPDADESPPKKGLLRYSLGVCMVYLIEIT</sequence>
<protein>
    <submittedName>
        <fullName evidence="1">Uncharacterized protein</fullName>
    </submittedName>
</protein>
<keyword evidence="2" id="KW-1185">Reference proteome</keyword>
<evidence type="ECO:0000313" key="1">
    <source>
        <dbReference type="EMBL" id="MED6169795.1"/>
    </source>
</evidence>
<evidence type="ECO:0000313" key="2">
    <source>
        <dbReference type="Proteomes" id="UP001341840"/>
    </source>
</evidence>
<dbReference type="EMBL" id="JASCZI010151123">
    <property type="protein sequence ID" value="MED6169795.1"/>
    <property type="molecule type" value="Genomic_DNA"/>
</dbReference>